<dbReference type="InterPro" id="IPR023393">
    <property type="entry name" value="START-like_dom_sf"/>
</dbReference>
<keyword evidence="13" id="KW-0966">Cell projection</keyword>
<evidence type="ECO:0000256" key="16">
    <source>
        <dbReference type="ARBA" id="ARBA00080073"/>
    </source>
</evidence>
<sequence>MRFYQLGEVRPPRDDDFMYFKEMAQDESHWKKSHIRKKIKVFTRVTEASNIKMIKVVANLQDISADVLYDTLHDPIYRSEWDATMKEGFQICQVAQDSVIEYYGLKAPFTFKNRDFVLHRSWRKFGSEYIIFNRSVFHKKVPPKPDYVRALTYLTGYVITSTGPSSCEMIYITQNDPRGTIPAWAINLVATSVAPSIMKSLHRAASHYPAWKAQHDPQFMPWRHQSQQSGLLPAVDMADILSEPDYARTTIDETNVDENAARQACASDDVDNDL</sequence>
<keyword evidence="8" id="KW-0007">Acetylation</keyword>
<keyword evidence="19" id="KW-1185">Reference proteome</keyword>
<keyword evidence="12" id="KW-0472">Membrane</keyword>
<dbReference type="AlphaFoldDB" id="A0A4E0RF40"/>
<keyword evidence="11" id="KW-0446">Lipid-binding</keyword>
<evidence type="ECO:0000313" key="19">
    <source>
        <dbReference type="Proteomes" id="UP000230066"/>
    </source>
</evidence>
<dbReference type="InterPro" id="IPR051213">
    <property type="entry name" value="START_lipid_transfer"/>
</dbReference>
<organism evidence="18 19">
    <name type="scientific">Fasciola hepatica</name>
    <name type="common">Liver fluke</name>
    <dbReference type="NCBI Taxonomy" id="6192"/>
    <lineage>
        <taxon>Eukaryota</taxon>
        <taxon>Metazoa</taxon>
        <taxon>Spiralia</taxon>
        <taxon>Lophotrochozoa</taxon>
        <taxon>Platyhelminthes</taxon>
        <taxon>Trematoda</taxon>
        <taxon>Digenea</taxon>
        <taxon>Plagiorchiida</taxon>
        <taxon>Echinostomata</taxon>
        <taxon>Echinostomatoidea</taxon>
        <taxon>Fasciolidae</taxon>
        <taxon>Fasciola</taxon>
    </lineage>
</organism>
<evidence type="ECO:0000259" key="17">
    <source>
        <dbReference type="PROSITE" id="PS50848"/>
    </source>
</evidence>
<dbReference type="Proteomes" id="UP000230066">
    <property type="component" value="Unassembled WGS sequence"/>
</dbReference>
<dbReference type="GO" id="GO:0008289">
    <property type="term" value="F:lipid binding"/>
    <property type="evidence" value="ECO:0007669"/>
    <property type="project" value="UniProtKB-KW"/>
</dbReference>
<evidence type="ECO:0000256" key="3">
    <source>
        <dbReference type="ARBA" id="ARBA00004496"/>
    </source>
</evidence>
<evidence type="ECO:0000256" key="11">
    <source>
        <dbReference type="ARBA" id="ARBA00023121"/>
    </source>
</evidence>
<dbReference type="SMART" id="SM00234">
    <property type="entry name" value="START"/>
    <property type="match status" value="1"/>
</dbReference>
<dbReference type="GO" id="GO:0031514">
    <property type="term" value="C:motile cilium"/>
    <property type="evidence" value="ECO:0007669"/>
    <property type="project" value="UniProtKB-SubCell"/>
</dbReference>
<evidence type="ECO:0000256" key="6">
    <source>
        <dbReference type="ARBA" id="ARBA00022553"/>
    </source>
</evidence>
<feature type="domain" description="START" evidence="17">
    <location>
        <begin position="26"/>
        <end position="210"/>
    </location>
</feature>
<keyword evidence="5" id="KW-0963">Cytoplasm</keyword>
<dbReference type="PANTHER" id="PTHR19308:SF14">
    <property type="entry name" value="START DOMAIN-CONTAINING PROTEIN"/>
    <property type="match status" value="1"/>
</dbReference>
<accession>A0A4E0RF40</accession>
<dbReference type="FunFam" id="3.30.530.20:FF:000008">
    <property type="entry name" value="START domain containing 10"/>
    <property type="match status" value="1"/>
</dbReference>
<keyword evidence="6" id="KW-0597">Phosphoprotein</keyword>
<dbReference type="EMBL" id="JXXN02001289">
    <property type="protein sequence ID" value="THD25101.1"/>
    <property type="molecule type" value="Genomic_DNA"/>
</dbReference>
<evidence type="ECO:0000256" key="5">
    <source>
        <dbReference type="ARBA" id="ARBA00022490"/>
    </source>
</evidence>
<dbReference type="GO" id="GO:0005829">
    <property type="term" value="C:cytosol"/>
    <property type="evidence" value="ECO:0007669"/>
    <property type="project" value="UniProtKB-ARBA"/>
</dbReference>
<dbReference type="InterPro" id="IPR041951">
    <property type="entry name" value="STARD10_START"/>
</dbReference>
<dbReference type="Pfam" id="PF01852">
    <property type="entry name" value="START"/>
    <property type="match status" value="1"/>
</dbReference>
<evidence type="ECO:0000256" key="10">
    <source>
        <dbReference type="ARBA" id="ARBA00023069"/>
    </source>
</evidence>
<evidence type="ECO:0000256" key="13">
    <source>
        <dbReference type="ARBA" id="ARBA00023273"/>
    </source>
</evidence>
<comment type="subcellular location">
    <subcellularLocation>
        <location evidence="1">Cell projection</location>
        <location evidence="1">Cilium</location>
        <location evidence="1">Flagellum</location>
    </subcellularLocation>
    <subcellularLocation>
        <location evidence="3">Cytoplasm</location>
    </subcellularLocation>
    <subcellularLocation>
        <location evidence="2">Membrane</location>
    </subcellularLocation>
</comment>
<evidence type="ECO:0000256" key="9">
    <source>
        <dbReference type="ARBA" id="ARBA00023055"/>
    </source>
</evidence>
<keyword evidence="9" id="KW-0445">Lipid transport</keyword>
<dbReference type="PROSITE" id="PS50848">
    <property type="entry name" value="START"/>
    <property type="match status" value="1"/>
</dbReference>
<dbReference type="SUPFAM" id="SSF55961">
    <property type="entry name" value="Bet v1-like"/>
    <property type="match status" value="1"/>
</dbReference>
<dbReference type="CDD" id="cd08871">
    <property type="entry name" value="START_STARD10-like"/>
    <property type="match status" value="1"/>
</dbReference>
<dbReference type="GO" id="GO:0006869">
    <property type="term" value="P:lipid transport"/>
    <property type="evidence" value="ECO:0007669"/>
    <property type="project" value="UniProtKB-KW"/>
</dbReference>
<keyword evidence="4" id="KW-0813">Transport</keyword>
<dbReference type="InterPro" id="IPR002913">
    <property type="entry name" value="START_lipid-bd_dom"/>
</dbReference>
<keyword evidence="7" id="KW-0282">Flagellum</keyword>
<evidence type="ECO:0000256" key="12">
    <source>
        <dbReference type="ARBA" id="ARBA00023136"/>
    </source>
</evidence>
<dbReference type="PANTHER" id="PTHR19308">
    <property type="entry name" value="PHOSPHATIDYLCHOLINE TRANSFER PROTEIN"/>
    <property type="match status" value="1"/>
</dbReference>
<evidence type="ECO:0000256" key="7">
    <source>
        <dbReference type="ARBA" id="ARBA00022846"/>
    </source>
</evidence>
<keyword evidence="10" id="KW-0969">Cilium</keyword>
<comment type="caution">
    <text evidence="18">The sequence shown here is derived from an EMBL/GenBank/DDBJ whole genome shotgun (WGS) entry which is preliminary data.</text>
</comment>
<dbReference type="GO" id="GO:0016020">
    <property type="term" value="C:membrane"/>
    <property type="evidence" value="ECO:0007669"/>
    <property type="project" value="UniProtKB-SubCell"/>
</dbReference>
<evidence type="ECO:0000256" key="1">
    <source>
        <dbReference type="ARBA" id="ARBA00004230"/>
    </source>
</evidence>
<evidence type="ECO:0000256" key="2">
    <source>
        <dbReference type="ARBA" id="ARBA00004370"/>
    </source>
</evidence>
<evidence type="ECO:0000256" key="14">
    <source>
        <dbReference type="ARBA" id="ARBA00070345"/>
    </source>
</evidence>
<protein>
    <recommendedName>
        <fullName evidence="14">START domain-containing protein 10</fullName>
    </recommendedName>
    <alternativeName>
        <fullName evidence="15">PCTP-like protein</fullName>
    </alternativeName>
    <alternativeName>
        <fullName evidence="16">StAR-related lipid transfer protein 10</fullName>
    </alternativeName>
</protein>
<gene>
    <name evidence="18" type="ORF">D915_004236</name>
</gene>
<reference evidence="18" key="1">
    <citation type="submission" date="2019-03" db="EMBL/GenBank/DDBJ databases">
        <title>Improved annotation for the trematode Fasciola hepatica.</title>
        <authorList>
            <person name="Choi Y.-J."/>
            <person name="Martin J."/>
            <person name="Mitreva M."/>
        </authorList>
    </citation>
    <scope>NUCLEOTIDE SEQUENCE [LARGE SCALE GENOMIC DNA]</scope>
</reference>
<proteinExistence type="predicted"/>
<evidence type="ECO:0000313" key="18">
    <source>
        <dbReference type="EMBL" id="THD25101.1"/>
    </source>
</evidence>
<evidence type="ECO:0000256" key="8">
    <source>
        <dbReference type="ARBA" id="ARBA00022990"/>
    </source>
</evidence>
<name>A0A4E0RF40_FASHE</name>
<evidence type="ECO:0000256" key="15">
    <source>
        <dbReference type="ARBA" id="ARBA00076937"/>
    </source>
</evidence>
<evidence type="ECO:0000256" key="4">
    <source>
        <dbReference type="ARBA" id="ARBA00022448"/>
    </source>
</evidence>
<dbReference type="Gene3D" id="3.30.530.20">
    <property type="match status" value="1"/>
</dbReference>